<dbReference type="EMBL" id="CP040946">
    <property type="protein sequence ID" value="QDC44144.1"/>
    <property type="molecule type" value="Genomic_DNA"/>
</dbReference>
<keyword evidence="15" id="KW-0282">Flagellum</keyword>
<keyword evidence="8 13" id="KW-0653">Protein transport</keyword>
<dbReference type="InterPro" id="IPR006135">
    <property type="entry name" value="T3SS_substrate_exporter"/>
</dbReference>
<dbReference type="Gene3D" id="3.40.1690.10">
    <property type="entry name" value="secretion proteins EscU"/>
    <property type="match status" value="1"/>
</dbReference>
<dbReference type="Gene3D" id="6.10.250.2080">
    <property type="match status" value="1"/>
</dbReference>
<dbReference type="GO" id="GO:0005886">
    <property type="term" value="C:plasma membrane"/>
    <property type="evidence" value="ECO:0007669"/>
    <property type="project" value="UniProtKB-SubCell"/>
</dbReference>
<dbReference type="NCBIfam" id="TIGR00328">
    <property type="entry name" value="flhB"/>
    <property type="match status" value="1"/>
</dbReference>
<evidence type="ECO:0000256" key="3">
    <source>
        <dbReference type="ARBA" id="ARBA00021622"/>
    </source>
</evidence>
<comment type="caution">
    <text evidence="13">Lacks conserved residue(s) required for the propagation of feature annotation.</text>
</comment>
<sequence>MAAEDSDMEKTEEASAKRLEKAREDGDVPRSRELAACAVLFTSGMAIMMLSRPMGDAMKNVLRQGLSIDHAMAFEPQLLIVHMLKVIEQAMWAFLPLAVIIVSVAVAAPILVGGWVMSQKSVVPDFGKLNPIKGLANLFSKNSLVELLKSIAKTILVASVGYSIVKKDLQPMLSLSHMPIESGISTVSDYMVTGFLTIASALVLIAVIDVPYQLYQYAQKHKMTKQELKDESKESEGSPEIKGRIRQQQREMARRRMMSNVPNADVVITNPTHYAVAIRYKEGENGAPIVVAKGADVIAQKIKSIAAEHEVMTLESPKLARALYAHAELEQEIPQTLYAAVAEILAYVFQLRVFKQHGGVRPAMPANVPVPDALDPHALAAAPASAGDIASSML</sequence>
<proteinExistence type="inferred from homology"/>
<feature type="region of interest" description="Disordered" evidence="14">
    <location>
        <begin position="225"/>
        <end position="245"/>
    </location>
</feature>
<protein>
    <recommendedName>
        <fullName evidence="3 13">Flagellar biosynthetic protein FlhB</fullName>
    </recommendedName>
</protein>
<gene>
    <name evidence="13 15" type="primary">flhB</name>
    <name evidence="15" type="ORF">FIU01_06160</name>
</gene>
<dbReference type="Proteomes" id="UP000311008">
    <property type="component" value="Chromosome"/>
</dbReference>
<evidence type="ECO:0000256" key="1">
    <source>
        <dbReference type="ARBA" id="ARBA00004651"/>
    </source>
</evidence>
<evidence type="ECO:0000256" key="13">
    <source>
        <dbReference type="RuleBase" id="RU364091"/>
    </source>
</evidence>
<dbReference type="AlphaFoldDB" id="A0A5B8CS55"/>
<evidence type="ECO:0000256" key="5">
    <source>
        <dbReference type="ARBA" id="ARBA00022475"/>
    </source>
</evidence>
<accession>A0A5B8CS55</accession>
<evidence type="ECO:0000256" key="8">
    <source>
        <dbReference type="ARBA" id="ARBA00022927"/>
    </source>
</evidence>
<dbReference type="Pfam" id="PF01312">
    <property type="entry name" value="Bac_export_2"/>
    <property type="match status" value="1"/>
</dbReference>
<organism evidence="15 16">
    <name type="scientific">Methylophilus medardicus</name>
    <dbReference type="NCBI Taxonomy" id="2588534"/>
    <lineage>
        <taxon>Bacteria</taxon>
        <taxon>Pseudomonadati</taxon>
        <taxon>Pseudomonadota</taxon>
        <taxon>Betaproteobacteria</taxon>
        <taxon>Nitrosomonadales</taxon>
        <taxon>Methylophilaceae</taxon>
        <taxon>Methylophilus</taxon>
    </lineage>
</organism>
<evidence type="ECO:0000256" key="9">
    <source>
        <dbReference type="ARBA" id="ARBA00022989"/>
    </source>
</evidence>
<reference evidence="16" key="1">
    <citation type="journal article" date="2019" name="ISME J.">
        <title>Evolution in action: habitat transition from sediment to the pelagial leads to genome streamlining in Methylophilaceae.</title>
        <authorList>
            <person name="Salcher M."/>
            <person name="Schaefle D."/>
            <person name="Kaspar M."/>
            <person name="Neuenschwander S.M."/>
            <person name="Ghai R."/>
        </authorList>
    </citation>
    <scope>NUCLEOTIDE SEQUENCE [LARGE SCALE GENOMIC DNA]</scope>
    <source>
        <strain evidence="16">MMS-M-51</strain>
    </source>
</reference>
<keyword evidence="7 13" id="KW-1005">Bacterial flagellum biogenesis</keyword>
<dbReference type="InterPro" id="IPR006136">
    <property type="entry name" value="FlhB"/>
</dbReference>
<evidence type="ECO:0000256" key="12">
    <source>
        <dbReference type="ARBA" id="ARBA00025078"/>
    </source>
</evidence>
<keyword evidence="9 13" id="KW-1133">Transmembrane helix</keyword>
<comment type="similarity">
    <text evidence="2 13">Belongs to the type III secretion exporter family.</text>
</comment>
<dbReference type="RefSeq" id="WP_140003480.1">
    <property type="nucleotide sequence ID" value="NZ_CP040946.1"/>
</dbReference>
<keyword evidence="4 13" id="KW-0813">Transport</keyword>
<dbReference type="FunFam" id="3.40.1690.10:FF:000001">
    <property type="entry name" value="Flagellar biosynthetic protein FlhB"/>
    <property type="match status" value="1"/>
</dbReference>
<feature type="transmembrane region" description="Helical" evidence="13">
    <location>
        <begin position="92"/>
        <end position="116"/>
    </location>
</feature>
<keyword evidence="10 13" id="KW-0472">Membrane</keyword>
<dbReference type="GO" id="GO:0009306">
    <property type="term" value="P:protein secretion"/>
    <property type="evidence" value="ECO:0007669"/>
    <property type="project" value="InterPro"/>
</dbReference>
<dbReference type="InterPro" id="IPR029025">
    <property type="entry name" value="T3SS_substrate_exporter_C"/>
</dbReference>
<evidence type="ECO:0000256" key="4">
    <source>
        <dbReference type="ARBA" id="ARBA00022448"/>
    </source>
</evidence>
<keyword evidence="11 13" id="KW-1006">Bacterial flagellum protein export</keyword>
<keyword evidence="16" id="KW-1185">Reference proteome</keyword>
<comment type="subcellular location">
    <subcellularLocation>
        <location evidence="1">Cell membrane</location>
        <topology evidence="1">Multi-pass membrane protein</topology>
    </subcellularLocation>
</comment>
<evidence type="ECO:0000256" key="11">
    <source>
        <dbReference type="ARBA" id="ARBA00023225"/>
    </source>
</evidence>
<evidence type="ECO:0000256" key="6">
    <source>
        <dbReference type="ARBA" id="ARBA00022692"/>
    </source>
</evidence>
<evidence type="ECO:0000256" key="2">
    <source>
        <dbReference type="ARBA" id="ARBA00010690"/>
    </source>
</evidence>
<feature type="transmembrane region" description="Helical" evidence="13">
    <location>
        <begin position="190"/>
        <end position="215"/>
    </location>
</feature>
<comment type="function">
    <text evidence="12 13">Required for formation of the rod structure in the basal body of the flagellar apparatus. Together with FliI and FliH, may constitute the export apparatus of flagellin.</text>
</comment>
<feature type="compositionally biased region" description="Basic and acidic residues" evidence="14">
    <location>
        <begin position="8"/>
        <end position="27"/>
    </location>
</feature>
<dbReference type="GO" id="GO:0044780">
    <property type="term" value="P:bacterial-type flagellum assembly"/>
    <property type="evidence" value="ECO:0007669"/>
    <property type="project" value="InterPro"/>
</dbReference>
<keyword evidence="6 13" id="KW-0812">Transmembrane</keyword>
<evidence type="ECO:0000256" key="14">
    <source>
        <dbReference type="SAM" id="MobiDB-lite"/>
    </source>
</evidence>
<evidence type="ECO:0000313" key="15">
    <source>
        <dbReference type="EMBL" id="QDC44144.1"/>
    </source>
</evidence>
<dbReference type="SUPFAM" id="SSF160544">
    <property type="entry name" value="EscU C-terminal domain-like"/>
    <property type="match status" value="1"/>
</dbReference>
<keyword evidence="5 13" id="KW-1003">Cell membrane</keyword>
<keyword evidence="15" id="KW-0969">Cilium</keyword>
<keyword evidence="15" id="KW-0966">Cell projection</keyword>
<evidence type="ECO:0000256" key="7">
    <source>
        <dbReference type="ARBA" id="ARBA00022795"/>
    </source>
</evidence>
<dbReference type="OrthoDB" id="9807950at2"/>
<evidence type="ECO:0000313" key="16">
    <source>
        <dbReference type="Proteomes" id="UP000311008"/>
    </source>
</evidence>
<dbReference type="KEGG" id="mmec:FIU01_06160"/>
<dbReference type="PANTHER" id="PTHR30531">
    <property type="entry name" value="FLAGELLAR BIOSYNTHETIC PROTEIN FLHB"/>
    <property type="match status" value="1"/>
</dbReference>
<dbReference type="PRINTS" id="PR00950">
    <property type="entry name" value="TYPE3IMSPROT"/>
</dbReference>
<feature type="region of interest" description="Disordered" evidence="14">
    <location>
        <begin position="1"/>
        <end position="27"/>
    </location>
</feature>
<dbReference type="PANTHER" id="PTHR30531:SF12">
    <property type="entry name" value="FLAGELLAR BIOSYNTHETIC PROTEIN FLHB"/>
    <property type="match status" value="1"/>
</dbReference>
<evidence type="ECO:0000256" key="10">
    <source>
        <dbReference type="ARBA" id="ARBA00023136"/>
    </source>
</evidence>
<name>A0A5B8CS55_9PROT</name>